<dbReference type="EMBL" id="QUTA01003164">
    <property type="protein sequence ID" value="RHY24680.1"/>
    <property type="molecule type" value="Genomic_DNA"/>
</dbReference>
<feature type="compositionally biased region" description="Low complexity" evidence="1">
    <location>
        <begin position="143"/>
        <end position="166"/>
    </location>
</feature>
<dbReference type="Proteomes" id="UP000266643">
    <property type="component" value="Unassembled WGS sequence"/>
</dbReference>
<dbReference type="EMBL" id="QUTB01011764">
    <property type="protein sequence ID" value="RHY37254.1"/>
    <property type="molecule type" value="Genomic_DNA"/>
</dbReference>
<evidence type="ECO:0000313" key="10">
    <source>
        <dbReference type="Proteomes" id="UP000265716"/>
    </source>
</evidence>
<comment type="caution">
    <text evidence="6">The sequence shown here is derived from an EMBL/GenBank/DDBJ whole genome shotgun (WGS) entry which is preliminary data.</text>
</comment>
<dbReference type="VEuPathDB" id="FungiDB:H257_01086"/>
<dbReference type="EMBL" id="QUSZ01005682">
    <property type="protein sequence ID" value="RHY08651.1"/>
    <property type="molecule type" value="Genomic_DNA"/>
</dbReference>
<dbReference type="Proteomes" id="UP000283543">
    <property type="component" value="Unassembled WGS sequence"/>
</dbReference>
<proteinExistence type="predicted"/>
<dbReference type="EMBL" id="QUTE01010213">
    <property type="protein sequence ID" value="RHZ14774.1"/>
    <property type="molecule type" value="Genomic_DNA"/>
</dbReference>
<evidence type="ECO:0000313" key="5">
    <source>
        <dbReference type="EMBL" id="RHY55542.1"/>
    </source>
</evidence>
<evidence type="ECO:0000256" key="1">
    <source>
        <dbReference type="SAM" id="MobiDB-lite"/>
    </source>
</evidence>
<dbReference type="EMBL" id="QUTF01020922">
    <property type="protein sequence ID" value="RHY94971.1"/>
    <property type="molecule type" value="Genomic_DNA"/>
</dbReference>
<reference evidence="9 10" key="1">
    <citation type="submission" date="2018-08" db="EMBL/GenBank/DDBJ databases">
        <title>Aphanomyces genome sequencing and annotation.</title>
        <authorList>
            <person name="Minardi D."/>
            <person name="Oidtmann B."/>
            <person name="Van Der Giezen M."/>
            <person name="Studholme D.J."/>
        </authorList>
    </citation>
    <scope>NUCLEOTIDE SEQUENCE [LARGE SCALE GENOMIC DNA]</scope>
    <source>
        <strain evidence="8 11">197901</strain>
        <strain evidence="6 13">D2</strain>
        <strain evidence="7 15">FDL457</strain>
        <strain evidence="2 9">Kv</strain>
        <strain evidence="5 10">SA</strain>
        <strain evidence="4 14">Si</strain>
        <strain evidence="3 12">Yx</strain>
    </source>
</reference>
<protein>
    <submittedName>
        <fullName evidence="6">Uncharacterized protein</fullName>
    </submittedName>
</protein>
<evidence type="ECO:0000313" key="6">
    <source>
        <dbReference type="EMBL" id="RHY79993.1"/>
    </source>
</evidence>
<organism evidence="6 13">
    <name type="scientific">Aphanomyces astaci</name>
    <name type="common">Crayfish plague agent</name>
    <dbReference type="NCBI Taxonomy" id="112090"/>
    <lineage>
        <taxon>Eukaryota</taxon>
        <taxon>Sar</taxon>
        <taxon>Stramenopiles</taxon>
        <taxon>Oomycota</taxon>
        <taxon>Saprolegniomycetes</taxon>
        <taxon>Saprolegniales</taxon>
        <taxon>Verrucalvaceae</taxon>
        <taxon>Aphanomyces</taxon>
    </lineage>
</organism>
<feature type="region of interest" description="Disordered" evidence="1">
    <location>
        <begin position="25"/>
        <end position="76"/>
    </location>
</feature>
<feature type="compositionally biased region" description="Polar residues" evidence="1">
    <location>
        <begin position="167"/>
        <end position="181"/>
    </location>
</feature>
<dbReference type="EMBL" id="QUTC01005838">
    <property type="protein sequence ID" value="RHY55542.1"/>
    <property type="molecule type" value="Genomic_DNA"/>
</dbReference>
<dbReference type="Proteomes" id="UP000265716">
    <property type="component" value="Unassembled WGS sequence"/>
</dbReference>
<gene>
    <name evidence="3" type="ORF">DYB25_006511</name>
    <name evidence="7" type="ORF">DYB26_003825</name>
    <name evidence="6" type="ORF">DYB30_010990</name>
    <name evidence="8" type="ORF">DYB31_004293</name>
    <name evidence="4" type="ORF">DYB34_013508</name>
    <name evidence="2" type="ORF">DYB36_009894</name>
    <name evidence="5" type="ORF">DYB38_004403</name>
</gene>
<evidence type="ECO:0000313" key="15">
    <source>
        <dbReference type="Proteomes" id="UP000286510"/>
    </source>
</evidence>
<dbReference type="Proteomes" id="UP000266239">
    <property type="component" value="Unassembled WGS sequence"/>
</dbReference>
<dbReference type="Proteomes" id="UP000266196">
    <property type="component" value="Unassembled WGS sequence"/>
</dbReference>
<dbReference type="EMBL" id="QUTD01000166">
    <property type="protein sequence ID" value="RHY79993.1"/>
    <property type="molecule type" value="Genomic_DNA"/>
</dbReference>
<sequence>MPVLLRRSASTFTVEELADGYSRKRLGSSRSELGSSRRISAPEEFRAQDITQCRTPSRSEPPAYAQPAPAVDKSGVAESSKPLVAKPMTFANIVNQPNLMSALANELHRLPKTYVRLCWDRITTSFASVRTARQRKQAKVSSDTDPTTATGDDARPSSTPSSPTTSEASNVTPRSQFPPQA</sequence>
<feature type="region of interest" description="Disordered" evidence="1">
    <location>
        <begin position="132"/>
        <end position="181"/>
    </location>
</feature>
<evidence type="ECO:0000313" key="7">
    <source>
        <dbReference type="EMBL" id="RHY94971.1"/>
    </source>
</evidence>
<name>A0A397EDM1_APHAT</name>
<dbReference type="AlphaFoldDB" id="A0A397EDM1"/>
<evidence type="ECO:0000313" key="13">
    <source>
        <dbReference type="Proteomes" id="UP000266643"/>
    </source>
</evidence>
<evidence type="ECO:0000313" key="14">
    <source>
        <dbReference type="Proteomes" id="UP000283543"/>
    </source>
</evidence>
<evidence type="ECO:0000313" key="12">
    <source>
        <dbReference type="Proteomes" id="UP000266239"/>
    </source>
</evidence>
<feature type="compositionally biased region" description="Polar residues" evidence="1">
    <location>
        <begin position="49"/>
        <end position="58"/>
    </location>
</feature>
<feature type="compositionally biased region" description="Low complexity" evidence="1">
    <location>
        <begin position="28"/>
        <end position="39"/>
    </location>
</feature>
<evidence type="ECO:0000313" key="11">
    <source>
        <dbReference type="Proteomes" id="UP000266196"/>
    </source>
</evidence>
<dbReference type="Proteomes" id="UP000286510">
    <property type="component" value="Unassembled WGS sequence"/>
</dbReference>
<evidence type="ECO:0000313" key="4">
    <source>
        <dbReference type="EMBL" id="RHY37254.1"/>
    </source>
</evidence>
<dbReference type="Proteomes" id="UP000265427">
    <property type="component" value="Unassembled WGS sequence"/>
</dbReference>
<evidence type="ECO:0000313" key="8">
    <source>
        <dbReference type="EMBL" id="RHZ14774.1"/>
    </source>
</evidence>
<evidence type="ECO:0000313" key="3">
    <source>
        <dbReference type="EMBL" id="RHY24680.1"/>
    </source>
</evidence>
<evidence type="ECO:0000313" key="9">
    <source>
        <dbReference type="Proteomes" id="UP000265427"/>
    </source>
</evidence>
<accession>A0A397EDM1</accession>
<evidence type="ECO:0000313" key="2">
    <source>
        <dbReference type="EMBL" id="RHY08651.1"/>
    </source>
</evidence>